<protein>
    <submittedName>
        <fullName evidence="2">U3 small nucleolar RNA-associated protein 4</fullName>
    </submittedName>
</protein>
<accession>A0A8X6KBY1</accession>
<dbReference type="InterPro" id="IPR001680">
    <property type="entry name" value="WD40_rpt"/>
</dbReference>
<keyword evidence="1" id="KW-0853">WD repeat</keyword>
<evidence type="ECO:0000313" key="3">
    <source>
        <dbReference type="Proteomes" id="UP000887013"/>
    </source>
</evidence>
<dbReference type="PROSITE" id="PS50082">
    <property type="entry name" value="WD_REPEATS_2"/>
    <property type="match status" value="1"/>
</dbReference>
<evidence type="ECO:0000313" key="2">
    <source>
        <dbReference type="EMBL" id="GFS38406.1"/>
    </source>
</evidence>
<comment type="caution">
    <text evidence="2">The sequence shown here is derived from an EMBL/GenBank/DDBJ whole genome shotgun (WGS) entry which is preliminary data.</text>
</comment>
<dbReference type="InterPro" id="IPR046351">
    <property type="entry name" value="UTP4"/>
</dbReference>
<dbReference type="AlphaFoldDB" id="A0A8X6KBY1"/>
<dbReference type="PANTHER" id="PTHR44163:SF1">
    <property type="entry name" value="U3 SMALL NUCLEOLAR RNA-ASSOCIATED PROTEIN 4 HOMOLOG"/>
    <property type="match status" value="1"/>
</dbReference>
<reference evidence="2" key="1">
    <citation type="submission" date="2020-08" db="EMBL/GenBank/DDBJ databases">
        <title>Multicomponent nature underlies the extraordinary mechanical properties of spider dragline silk.</title>
        <authorList>
            <person name="Kono N."/>
            <person name="Nakamura H."/>
            <person name="Mori M."/>
            <person name="Yoshida Y."/>
            <person name="Ohtoshi R."/>
            <person name="Malay A.D."/>
            <person name="Moran D.A.P."/>
            <person name="Tomita M."/>
            <person name="Numata K."/>
            <person name="Arakawa K."/>
        </authorList>
    </citation>
    <scope>NUCLEOTIDE SEQUENCE</scope>
</reference>
<gene>
    <name evidence="2" type="primary">UTP4</name>
    <name evidence="2" type="ORF">NPIL_125691</name>
</gene>
<dbReference type="GO" id="GO:0034455">
    <property type="term" value="C:t-UTP complex"/>
    <property type="evidence" value="ECO:0007669"/>
    <property type="project" value="TreeGrafter"/>
</dbReference>
<dbReference type="EMBL" id="BMAW01043256">
    <property type="protein sequence ID" value="GFS38406.1"/>
    <property type="molecule type" value="Genomic_DNA"/>
</dbReference>
<dbReference type="GO" id="GO:0003723">
    <property type="term" value="F:RNA binding"/>
    <property type="evidence" value="ECO:0007669"/>
    <property type="project" value="TreeGrafter"/>
</dbReference>
<keyword evidence="3" id="KW-1185">Reference proteome</keyword>
<dbReference type="GO" id="GO:0030686">
    <property type="term" value="C:90S preribosome"/>
    <property type="evidence" value="ECO:0007669"/>
    <property type="project" value="InterPro"/>
</dbReference>
<name>A0A8X6KBY1_NEPPI</name>
<feature type="non-terminal residue" evidence="2">
    <location>
        <position position="1"/>
    </location>
</feature>
<feature type="repeat" description="WD" evidence="1">
    <location>
        <begin position="19"/>
        <end position="53"/>
    </location>
</feature>
<dbReference type="Proteomes" id="UP000887013">
    <property type="component" value="Unassembled WGS sequence"/>
</dbReference>
<proteinExistence type="predicted"/>
<dbReference type="InterPro" id="IPR011047">
    <property type="entry name" value="Quinoprotein_ADH-like_sf"/>
</dbReference>
<dbReference type="PANTHER" id="PTHR44163">
    <property type="entry name" value="U3 SMALL NUCLEOLAR RNA-ASSOCIATED PROTEIN 4 HOMOLOG"/>
    <property type="match status" value="1"/>
</dbReference>
<dbReference type="SUPFAM" id="SSF50998">
    <property type="entry name" value="Quinoprotein alcohol dehydrogenase-like"/>
    <property type="match status" value="1"/>
</dbReference>
<organism evidence="2 3">
    <name type="scientific">Nephila pilipes</name>
    <name type="common">Giant wood spider</name>
    <name type="synonym">Nephila maculata</name>
    <dbReference type="NCBI Taxonomy" id="299642"/>
    <lineage>
        <taxon>Eukaryota</taxon>
        <taxon>Metazoa</taxon>
        <taxon>Ecdysozoa</taxon>
        <taxon>Arthropoda</taxon>
        <taxon>Chelicerata</taxon>
        <taxon>Arachnida</taxon>
        <taxon>Araneae</taxon>
        <taxon>Araneomorphae</taxon>
        <taxon>Entelegynae</taxon>
        <taxon>Araneoidea</taxon>
        <taxon>Nephilidae</taxon>
        <taxon>Nephila</taxon>
    </lineage>
</organism>
<dbReference type="Pfam" id="PF00400">
    <property type="entry name" value="WD40"/>
    <property type="match status" value="3"/>
</dbReference>
<dbReference type="Gene3D" id="2.130.10.10">
    <property type="entry name" value="YVTN repeat-like/Quinoprotein amine dehydrogenase"/>
    <property type="match status" value="3"/>
</dbReference>
<dbReference type="SMART" id="SM00320">
    <property type="entry name" value="WD40"/>
    <property type="match status" value="6"/>
</dbReference>
<dbReference type="OrthoDB" id="8883818at2759"/>
<dbReference type="GO" id="GO:0032040">
    <property type="term" value="C:small-subunit processome"/>
    <property type="evidence" value="ECO:0007669"/>
    <property type="project" value="TreeGrafter"/>
</dbReference>
<dbReference type="GO" id="GO:0000462">
    <property type="term" value="P:maturation of SSU-rRNA from tricistronic rRNA transcript (SSU-rRNA, 5.8S rRNA, LSU-rRNA)"/>
    <property type="evidence" value="ECO:0007669"/>
    <property type="project" value="InterPro"/>
</dbReference>
<dbReference type="InterPro" id="IPR015943">
    <property type="entry name" value="WD40/YVTN_repeat-like_dom_sf"/>
</dbReference>
<evidence type="ECO:0000256" key="1">
    <source>
        <dbReference type="PROSITE-ProRule" id="PRU00221"/>
    </source>
</evidence>
<sequence length="395" mass="44403">MNSPSVHRINFFEPIPQRIRCLSFDKFSSHLAVSRSDSSIEIWDTKENPYLEKIIPATSTTSVETVTWCNGRLFSAGLYGSITEHDLETLVPKYQLSVTSGCPIWCMKFDYDGKCLAVGNEDGHVVLHQLLAEGLEFYKKCEKQEGSILCLDWHKAGQKIVTGSVKDIRVWNVESGRVVNRILLSKLDKKIPTIVWCIAVTSDMTIISGDSRGKTSFWDGNTGALLSEYGTQKNDILSLVVNESEDTIYASGVDPTITMYMKCNYNDLWMKSFCRVVHTHDVRALHMAGEFLVSGGDDCNLVFTKYPPKTVIQFFPFCQKSHCIVAAAFPCILLSYSNYVEVWSLGTAGNKHKPTNLLRLKPKKNENIISSSISANGKWLAYSSQFQIRLFCLKL</sequence>